<accession>A0A8N4I8F3</accession>
<dbReference type="AlphaFoldDB" id="A0A8N4I8F3"/>
<evidence type="ECO:0000313" key="2">
    <source>
        <dbReference type="RefSeq" id="XP_029120311.1"/>
    </source>
</evidence>
<sequence>MDSALERVGWFFRLRGVNEHPRRPWSWRLAVPRSGAIAGAIFGGSSDAIKSQNARWLHHGLVYPLLNLRLPWWSSKITWPHLPAAVPSAAVFSKLYWPQRPDELPSPHGCIDRGNEMEGYMETFGSCLIKKSGLVHEASTVVGSTDAQMCAALPSCVRGCFRVSNP</sequence>
<organism evidence="1 2">
    <name type="scientific">Elaeis guineensis var. tenera</name>
    <name type="common">Oil palm</name>
    <dbReference type="NCBI Taxonomy" id="51953"/>
    <lineage>
        <taxon>Eukaryota</taxon>
        <taxon>Viridiplantae</taxon>
        <taxon>Streptophyta</taxon>
        <taxon>Embryophyta</taxon>
        <taxon>Tracheophyta</taxon>
        <taxon>Spermatophyta</taxon>
        <taxon>Magnoliopsida</taxon>
        <taxon>Liliopsida</taxon>
        <taxon>Arecaceae</taxon>
        <taxon>Arecoideae</taxon>
        <taxon>Cocoseae</taxon>
        <taxon>Elaeidinae</taxon>
        <taxon>Elaeis</taxon>
    </lineage>
</organism>
<evidence type="ECO:0000313" key="1">
    <source>
        <dbReference type="Proteomes" id="UP000504607"/>
    </source>
</evidence>
<keyword evidence="1" id="KW-1185">Reference proteome</keyword>
<reference evidence="2" key="1">
    <citation type="submission" date="2025-08" db="UniProtKB">
        <authorList>
            <consortium name="RefSeq"/>
        </authorList>
    </citation>
    <scope>IDENTIFICATION</scope>
</reference>
<dbReference type="Proteomes" id="UP000504607">
    <property type="component" value="Chromosome 5"/>
</dbReference>
<protein>
    <submittedName>
        <fullName evidence="2">Uncharacterized protein LOC105044751</fullName>
    </submittedName>
</protein>
<gene>
    <name evidence="2" type="primary">LOC105044751</name>
</gene>
<name>A0A8N4I8F3_ELAGV</name>
<dbReference type="RefSeq" id="XP_029120311.1">
    <property type="nucleotide sequence ID" value="XM_029264478.1"/>
</dbReference>
<proteinExistence type="predicted"/>